<dbReference type="Gene3D" id="1.25.40.10">
    <property type="entry name" value="Tetratricopeptide repeat domain"/>
    <property type="match status" value="1"/>
</dbReference>
<reference evidence="3" key="1">
    <citation type="submission" date="2018-09" db="EMBL/GenBank/DDBJ databases">
        <title>Complete genome sequence of thermophilic cyanobacteria strain Thermosynechococcus elongatus PKUAC-SCTE542.</title>
        <authorList>
            <person name="Liang Y."/>
            <person name="Tang J."/>
            <person name="Daroch M."/>
        </authorList>
    </citation>
    <scope>NUCLEOTIDE SEQUENCE [LARGE SCALE GENOMIC DNA]</scope>
    <source>
        <strain evidence="3">E542</strain>
    </source>
</reference>
<dbReference type="PANTHER" id="PTHR43630">
    <property type="entry name" value="POLY-BETA-1,6-N-ACETYL-D-GLUCOSAMINE SYNTHASE"/>
    <property type="match status" value="1"/>
</dbReference>
<dbReference type="SUPFAM" id="SSF48452">
    <property type="entry name" value="TPR-like"/>
    <property type="match status" value="1"/>
</dbReference>
<proteinExistence type="predicted"/>
<keyword evidence="2" id="KW-0808">Transferase</keyword>
<sequence>MVRVCACLIVKNEAAHLARCLGSVQPWVDEIVVVDTGSTDETIAIARQFTEHIFSFPWQDDFAAARNYSLEQATGDWILVIDADEVLVTLQQPPVPLGQQLESSSLTAYQLLRREIGTGQQFSDFAIVRLFRNLPTLRYQGRFHEQLVSTAAEPLTIGVLETLRIDHYGYQPAQIQAKMRDRNIPILERIRASEGLPLHLLFALADMYHAVNNPTAADDCYQELFERLLPHLLTGQLPENMPGALPEILNQLGRRLLAMGDHETLQLLCQRSLEWFPTYPPLNDLAGRWLMALGFPLGATAYFEYCLELGRTNGYSKQMIFPLGYVREIAAEQLGRAYEALGDRERAAAAFAQATAFRQEKGTHP</sequence>
<dbReference type="InterPro" id="IPR001173">
    <property type="entry name" value="Glyco_trans_2-like"/>
</dbReference>
<dbReference type="Gene3D" id="3.90.550.10">
    <property type="entry name" value="Spore Coat Polysaccharide Biosynthesis Protein SpsA, Chain A"/>
    <property type="match status" value="1"/>
</dbReference>
<dbReference type="KEGG" id="tsq:D3A95_05790"/>
<dbReference type="PANTHER" id="PTHR43630:SF2">
    <property type="entry name" value="GLYCOSYLTRANSFERASE"/>
    <property type="match status" value="1"/>
</dbReference>
<dbReference type="InterPro" id="IPR029044">
    <property type="entry name" value="Nucleotide-diphossugar_trans"/>
</dbReference>
<accession>A0A3B7MB26</accession>
<evidence type="ECO:0000259" key="1">
    <source>
        <dbReference type="Pfam" id="PF00535"/>
    </source>
</evidence>
<dbReference type="RefSeq" id="WP_181496680.1">
    <property type="nucleotide sequence ID" value="NZ_CP032152.1"/>
</dbReference>
<dbReference type="CDD" id="cd02511">
    <property type="entry name" value="Beta4Glucosyltransferase"/>
    <property type="match status" value="1"/>
</dbReference>
<dbReference type="GO" id="GO:0016740">
    <property type="term" value="F:transferase activity"/>
    <property type="evidence" value="ECO:0007669"/>
    <property type="project" value="UniProtKB-KW"/>
</dbReference>
<dbReference type="SUPFAM" id="SSF53448">
    <property type="entry name" value="Nucleotide-diphospho-sugar transferases"/>
    <property type="match status" value="1"/>
</dbReference>
<dbReference type="InterPro" id="IPR011990">
    <property type="entry name" value="TPR-like_helical_dom_sf"/>
</dbReference>
<dbReference type="Pfam" id="PF00535">
    <property type="entry name" value="Glycos_transf_2"/>
    <property type="match status" value="1"/>
</dbReference>
<evidence type="ECO:0000313" key="3">
    <source>
        <dbReference type="Proteomes" id="UP000261812"/>
    </source>
</evidence>
<feature type="domain" description="Glycosyltransferase 2-like" evidence="1">
    <location>
        <begin position="7"/>
        <end position="86"/>
    </location>
</feature>
<evidence type="ECO:0000313" key="2">
    <source>
        <dbReference type="EMBL" id="AXY67817.1"/>
    </source>
</evidence>
<dbReference type="EMBL" id="CP032152">
    <property type="protein sequence ID" value="AXY67817.1"/>
    <property type="molecule type" value="Genomic_DNA"/>
</dbReference>
<dbReference type="InterPro" id="IPR019734">
    <property type="entry name" value="TPR_rpt"/>
</dbReference>
<keyword evidence="3" id="KW-1185">Reference proteome</keyword>
<gene>
    <name evidence="2" type="ORF">D3A95_05790</name>
</gene>
<dbReference type="Pfam" id="PF13181">
    <property type="entry name" value="TPR_8"/>
    <property type="match status" value="1"/>
</dbReference>
<protein>
    <submittedName>
        <fullName evidence="2">Glycosyltransferase family 2 protein</fullName>
    </submittedName>
</protein>
<name>A0A3B7MB26_9CYAN</name>
<organism evidence="2 3">
    <name type="scientific">Thermosynechococcus sichuanensis E542</name>
    <dbReference type="NCBI Taxonomy" id="2016101"/>
    <lineage>
        <taxon>Bacteria</taxon>
        <taxon>Bacillati</taxon>
        <taxon>Cyanobacteriota</taxon>
        <taxon>Cyanophyceae</taxon>
        <taxon>Acaryochloridales</taxon>
        <taxon>Thermosynechococcaceae</taxon>
        <taxon>Thermosynechococcus</taxon>
        <taxon>Thermosynechococcus sichuanensis</taxon>
    </lineage>
</organism>
<dbReference type="AlphaFoldDB" id="A0A3B7MB26"/>
<dbReference type="Proteomes" id="UP000261812">
    <property type="component" value="Chromosome"/>
</dbReference>